<dbReference type="SUPFAM" id="SSF48726">
    <property type="entry name" value="Immunoglobulin"/>
    <property type="match status" value="1"/>
</dbReference>
<organism evidence="15 16">
    <name type="scientific">Parambassis ranga</name>
    <name type="common">Indian glassy fish</name>
    <dbReference type="NCBI Taxonomy" id="210632"/>
    <lineage>
        <taxon>Eukaryota</taxon>
        <taxon>Metazoa</taxon>
        <taxon>Chordata</taxon>
        <taxon>Craniata</taxon>
        <taxon>Vertebrata</taxon>
        <taxon>Euteleostomi</taxon>
        <taxon>Actinopterygii</taxon>
        <taxon>Neopterygii</taxon>
        <taxon>Teleostei</taxon>
        <taxon>Neoteleostei</taxon>
        <taxon>Acanthomorphata</taxon>
        <taxon>Ovalentaria</taxon>
        <taxon>Ambassidae</taxon>
        <taxon>Parambassis</taxon>
    </lineage>
</organism>
<feature type="compositionally biased region" description="Low complexity" evidence="11">
    <location>
        <begin position="191"/>
        <end position="203"/>
    </location>
</feature>
<dbReference type="GO" id="GO:0006955">
    <property type="term" value="P:immune response"/>
    <property type="evidence" value="ECO:0007669"/>
    <property type="project" value="TreeGrafter"/>
</dbReference>
<evidence type="ECO:0000313" key="16">
    <source>
        <dbReference type="RefSeq" id="XP_028254509.1"/>
    </source>
</evidence>
<dbReference type="GO" id="GO:0009897">
    <property type="term" value="C:external side of plasma membrane"/>
    <property type="evidence" value="ECO:0007669"/>
    <property type="project" value="TreeGrafter"/>
</dbReference>
<evidence type="ECO:0000313" key="15">
    <source>
        <dbReference type="Proteomes" id="UP000515145"/>
    </source>
</evidence>
<keyword evidence="10" id="KW-0393">Immunoglobulin domain</keyword>
<evidence type="ECO:0000256" key="13">
    <source>
        <dbReference type="SAM" id="SignalP"/>
    </source>
</evidence>
<sequence length="348" mass="37356">MRAVTSAALLGVLLGVCLPAAADEITAETGQTVTLSCRATQRTNIIVVQWSRADLETEGYVLLNRNNRPDSAQQLPSFRGRVELKEGWKEDGDVSLILKNVTTEDSGTYECRVVQEGTTRRKRGVLLENEPIKTVSLSVVQGHTEAHSGGGEEDRSSGGHVGLIVGAIASVGLILAVGLVIFKRCQMKSSLHSSPESSAPSPSDEAAGQPLDSSVPVRGKCPRDSSVPVRGKCPQDSSVPVRGKCPRDSSVPVRGKCPQDSSVPVRVSIFRVNGGKVAEAAASEEEHKLSNSNREEVRKTMKNKSKTLLLVSTLKCGDTWGFTRQAEVLKKAADEEVHRDRASSEYVC</sequence>
<dbReference type="OrthoDB" id="7225082at2759"/>
<dbReference type="InterPro" id="IPR036179">
    <property type="entry name" value="Ig-like_dom_sf"/>
</dbReference>
<feature type="chain" id="PRO_5028012356" evidence="13">
    <location>
        <begin position="23"/>
        <end position="348"/>
    </location>
</feature>
<name>A0A6P7I1G3_9TELE</name>
<evidence type="ECO:0000256" key="3">
    <source>
        <dbReference type="ARBA" id="ARBA00022692"/>
    </source>
</evidence>
<keyword evidence="15" id="KW-1185">Reference proteome</keyword>
<dbReference type="GO" id="GO:0042102">
    <property type="term" value="P:positive regulation of T cell proliferation"/>
    <property type="evidence" value="ECO:0007669"/>
    <property type="project" value="TreeGrafter"/>
</dbReference>
<keyword evidence="3 12" id="KW-0812">Transmembrane</keyword>
<evidence type="ECO:0000256" key="1">
    <source>
        <dbReference type="ARBA" id="ARBA00004251"/>
    </source>
</evidence>
<evidence type="ECO:0000256" key="7">
    <source>
        <dbReference type="ARBA" id="ARBA00023157"/>
    </source>
</evidence>
<dbReference type="PANTHER" id="PTHR25466">
    <property type="entry name" value="T-LYMPHOCYTE ACTIVATION ANTIGEN"/>
    <property type="match status" value="1"/>
</dbReference>
<comment type="subcellular location">
    <subcellularLocation>
        <location evidence="1">Cell membrane</location>
        <topology evidence="1">Single-pass type I membrane protein</topology>
    </subcellularLocation>
</comment>
<dbReference type="InterPro" id="IPR003599">
    <property type="entry name" value="Ig_sub"/>
</dbReference>
<evidence type="ECO:0000256" key="6">
    <source>
        <dbReference type="ARBA" id="ARBA00023136"/>
    </source>
</evidence>
<evidence type="ECO:0000256" key="11">
    <source>
        <dbReference type="SAM" id="MobiDB-lite"/>
    </source>
</evidence>
<keyword evidence="2" id="KW-1003">Cell membrane</keyword>
<evidence type="ECO:0000256" key="10">
    <source>
        <dbReference type="ARBA" id="ARBA00023319"/>
    </source>
</evidence>
<dbReference type="SMART" id="SM00409">
    <property type="entry name" value="IG"/>
    <property type="match status" value="1"/>
</dbReference>
<feature type="region of interest" description="Disordered" evidence="11">
    <location>
        <begin position="191"/>
        <end position="257"/>
    </location>
</feature>
<dbReference type="InterPro" id="IPR013106">
    <property type="entry name" value="Ig_V-set"/>
</dbReference>
<dbReference type="GO" id="GO:0042130">
    <property type="term" value="P:negative regulation of T cell proliferation"/>
    <property type="evidence" value="ECO:0007669"/>
    <property type="project" value="TreeGrafter"/>
</dbReference>
<dbReference type="InParanoid" id="A0A6P7I1G3"/>
<dbReference type="GO" id="GO:0007166">
    <property type="term" value="P:cell surface receptor signaling pathway"/>
    <property type="evidence" value="ECO:0007669"/>
    <property type="project" value="TreeGrafter"/>
</dbReference>
<dbReference type="RefSeq" id="XP_028254509.1">
    <property type="nucleotide sequence ID" value="XM_028398708.1"/>
</dbReference>
<accession>A0A6P7I1G3</accession>
<dbReference type="PROSITE" id="PS50835">
    <property type="entry name" value="IG_LIKE"/>
    <property type="match status" value="1"/>
</dbReference>
<evidence type="ECO:0000256" key="4">
    <source>
        <dbReference type="ARBA" id="ARBA00022729"/>
    </source>
</evidence>
<dbReference type="SMART" id="SM00406">
    <property type="entry name" value="IGv"/>
    <property type="match status" value="1"/>
</dbReference>
<evidence type="ECO:0000256" key="8">
    <source>
        <dbReference type="ARBA" id="ARBA00023170"/>
    </source>
</evidence>
<keyword evidence="6 12" id="KW-0472">Membrane</keyword>
<evidence type="ECO:0000259" key="14">
    <source>
        <dbReference type="PROSITE" id="PS50835"/>
    </source>
</evidence>
<dbReference type="AlphaFoldDB" id="A0A6P7I1G3"/>
<evidence type="ECO:0000256" key="12">
    <source>
        <dbReference type="SAM" id="Phobius"/>
    </source>
</evidence>
<dbReference type="PANTHER" id="PTHR25466:SF9">
    <property type="entry name" value="FIBRONECTIN TYPE-III DOMAIN-CONTAINING PROTEIN"/>
    <property type="match status" value="1"/>
</dbReference>
<keyword evidence="9" id="KW-0325">Glycoprotein</keyword>
<feature type="domain" description="Ig-like" evidence="14">
    <location>
        <begin position="19"/>
        <end position="128"/>
    </location>
</feature>
<keyword evidence="7" id="KW-1015">Disulfide bond</keyword>
<keyword evidence="8" id="KW-0675">Receptor</keyword>
<dbReference type="GO" id="GO:0031295">
    <property type="term" value="P:T cell costimulation"/>
    <property type="evidence" value="ECO:0007669"/>
    <property type="project" value="TreeGrafter"/>
</dbReference>
<feature type="signal peptide" evidence="13">
    <location>
        <begin position="1"/>
        <end position="22"/>
    </location>
</feature>
<keyword evidence="4 13" id="KW-0732">Signal</keyword>
<dbReference type="InterPro" id="IPR013783">
    <property type="entry name" value="Ig-like_fold"/>
</dbReference>
<protein>
    <submittedName>
        <fullName evidence="16">Uncharacterized protein LOC114430887</fullName>
    </submittedName>
</protein>
<evidence type="ECO:0000256" key="5">
    <source>
        <dbReference type="ARBA" id="ARBA00022989"/>
    </source>
</evidence>
<gene>
    <name evidence="16" type="primary">LOC114430887</name>
</gene>
<dbReference type="GeneID" id="114430887"/>
<dbReference type="InterPro" id="IPR007110">
    <property type="entry name" value="Ig-like_dom"/>
</dbReference>
<proteinExistence type="predicted"/>
<dbReference type="InterPro" id="IPR003598">
    <property type="entry name" value="Ig_sub2"/>
</dbReference>
<evidence type="ECO:0000256" key="2">
    <source>
        <dbReference type="ARBA" id="ARBA00022475"/>
    </source>
</evidence>
<feature type="transmembrane region" description="Helical" evidence="12">
    <location>
        <begin position="161"/>
        <end position="182"/>
    </location>
</feature>
<dbReference type="Pfam" id="PF07686">
    <property type="entry name" value="V-set"/>
    <property type="match status" value="1"/>
</dbReference>
<dbReference type="SMART" id="SM00408">
    <property type="entry name" value="IGc2"/>
    <property type="match status" value="1"/>
</dbReference>
<dbReference type="InterPro" id="IPR051713">
    <property type="entry name" value="T-cell_Activation_Regulation"/>
</dbReference>
<dbReference type="Proteomes" id="UP000515145">
    <property type="component" value="Unplaced"/>
</dbReference>
<keyword evidence="5 12" id="KW-1133">Transmembrane helix</keyword>
<dbReference type="GO" id="GO:0071222">
    <property type="term" value="P:cellular response to lipopolysaccharide"/>
    <property type="evidence" value="ECO:0007669"/>
    <property type="project" value="TreeGrafter"/>
</dbReference>
<reference evidence="16" key="1">
    <citation type="submission" date="2025-08" db="UniProtKB">
        <authorList>
            <consortium name="RefSeq"/>
        </authorList>
    </citation>
    <scope>IDENTIFICATION</scope>
</reference>
<dbReference type="Gene3D" id="2.60.40.10">
    <property type="entry name" value="Immunoglobulins"/>
    <property type="match status" value="1"/>
</dbReference>
<evidence type="ECO:0000256" key="9">
    <source>
        <dbReference type="ARBA" id="ARBA00023180"/>
    </source>
</evidence>